<keyword evidence="1" id="KW-0812">Transmembrane</keyword>
<accession>A0ABY5JZ48</accession>
<name>A0ABY5JZ48_9BACI</name>
<keyword evidence="1" id="KW-0472">Membrane</keyword>
<gene>
    <name evidence="2" type="ORF">NP439_10730</name>
</gene>
<evidence type="ECO:0000256" key="1">
    <source>
        <dbReference type="SAM" id="Phobius"/>
    </source>
</evidence>
<sequence length="89" mass="9956">MSNFFLSPTTSFNTSEKGIGDKLVYYGEVVATLGSVVAIVGSTILYYQDIEEETAFEENSPVTSRQITEMQQQLDLLQKKIDQLENQGQ</sequence>
<feature type="transmembrane region" description="Helical" evidence="1">
    <location>
        <begin position="23"/>
        <end position="47"/>
    </location>
</feature>
<keyword evidence="3" id="KW-1185">Reference proteome</keyword>
<evidence type="ECO:0000313" key="3">
    <source>
        <dbReference type="Proteomes" id="UP001059773"/>
    </source>
</evidence>
<evidence type="ECO:0008006" key="4">
    <source>
        <dbReference type="Google" id="ProtNLM"/>
    </source>
</evidence>
<dbReference type="Proteomes" id="UP001059773">
    <property type="component" value="Chromosome"/>
</dbReference>
<dbReference type="RefSeq" id="WP_040982294.1">
    <property type="nucleotide sequence ID" value="NZ_CABKTI010000004.1"/>
</dbReference>
<proteinExistence type="predicted"/>
<evidence type="ECO:0000313" key="2">
    <source>
        <dbReference type="EMBL" id="UUI05074.1"/>
    </source>
</evidence>
<organism evidence="2 3">
    <name type="scientific">Oceanobacillus jeddahense</name>
    <dbReference type="NCBI Taxonomy" id="1462527"/>
    <lineage>
        <taxon>Bacteria</taxon>
        <taxon>Bacillati</taxon>
        <taxon>Bacillota</taxon>
        <taxon>Bacilli</taxon>
        <taxon>Bacillales</taxon>
        <taxon>Bacillaceae</taxon>
        <taxon>Oceanobacillus</taxon>
    </lineage>
</organism>
<protein>
    <recommendedName>
        <fullName evidence="4">Holin</fullName>
    </recommendedName>
</protein>
<dbReference type="EMBL" id="CP101914">
    <property type="protein sequence ID" value="UUI05074.1"/>
    <property type="molecule type" value="Genomic_DNA"/>
</dbReference>
<reference evidence="2" key="1">
    <citation type="submission" date="2022-07" db="EMBL/GenBank/DDBJ databases">
        <title>FELIX.</title>
        <authorList>
            <person name="Wan K.H."/>
            <person name="Park S."/>
            <person name="Lawrence Q."/>
            <person name="Eichenberger J.P."/>
            <person name="Booth B.W."/>
            <person name="Piaggio A.J."/>
            <person name="Chandler J.C."/>
            <person name="Franklin A.B."/>
            <person name="Celniker S.E."/>
        </authorList>
    </citation>
    <scope>NUCLEOTIDE SEQUENCE</scope>
    <source>
        <strain evidence="2">QA-1986 374</strain>
    </source>
</reference>
<keyword evidence="1" id="KW-1133">Transmembrane helix</keyword>